<evidence type="ECO:0000313" key="1">
    <source>
        <dbReference type="EMBL" id="SOJ55261.1"/>
    </source>
</evidence>
<protein>
    <submittedName>
        <fullName evidence="1">Uncharacterized protein</fullName>
    </submittedName>
</protein>
<organism evidence="1 2">
    <name type="scientific">Mycobacterium simulans</name>
    <dbReference type="NCBI Taxonomy" id="627089"/>
    <lineage>
        <taxon>Bacteria</taxon>
        <taxon>Bacillati</taxon>
        <taxon>Actinomycetota</taxon>
        <taxon>Actinomycetes</taxon>
        <taxon>Mycobacteriales</taxon>
        <taxon>Mycobacteriaceae</taxon>
        <taxon>Mycobacterium</taxon>
    </lineage>
</organism>
<sequence>MDAKRGAAHAAFVRFVTFVRRDSGYTEQKYVSPRDRDLEKRYLTVSVMPLNTPFPDGSSITGTLCNQEMGAASRGGPSSRYSGALLRYGL</sequence>
<gene>
    <name evidence="1" type="ORF">MSIMFB_02750</name>
</gene>
<keyword evidence="2" id="KW-1185">Reference proteome</keyword>
<evidence type="ECO:0000313" key="2">
    <source>
        <dbReference type="Proteomes" id="UP000554965"/>
    </source>
</evidence>
<reference evidence="1 2" key="1">
    <citation type="submission" date="2017-10" db="EMBL/GenBank/DDBJ databases">
        <authorList>
            <consortium name="Urmite Genomes"/>
        </authorList>
    </citation>
    <scope>NUCLEOTIDE SEQUENCE [LARGE SCALE GENOMIC DNA]</scope>
    <source>
        <strain evidence="1 2">FB-527</strain>
    </source>
</reference>
<dbReference type="EMBL" id="OCTY01000002">
    <property type="protein sequence ID" value="SOJ55261.1"/>
    <property type="molecule type" value="Genomic_DNA"/>
</dbReference>
<dbReference type="AlphaFoldDB" id="A0A7Z7IMU3"/>
<proteinExistence type="predicted"/>
<accession>A0A7Z7IMU3</accession>
<name>A0A7Z7IMU3_9MYCO</name>
<comment type="caution">
    <text evidence="1">The sequence shown here is derived from an EMBL/GenBank/DDBJ whole genome shotgun (WGS) entry which is preliminary data.</text>
</comment>
<dbReference type="Proteomes" id="UP000554965">
    <property type="component" value="Unassembled WGS sequence"/>
</dbReference>